<comment type="caution">
    <text evidence="3">The sequence shown here is derived from an EMBL/GenBank/DDBJ whole genome shotgun (WGS) entry which is preliminary data.</text>
</comment>
<keyword evidence="2" id="KW-0732">Signal</keyword>
<feature type="compositionally biased region" description="Polar residues" evidence="1">
    <location>
        <begin position="257"/>
        <end position="271"/>
    </location>
</feature>
<feature type="compositionally biased region" description="Basic residues" evidence="1">
    <location>
        <begin position="331"/>
        <end position="347"/>
    </location>
</feature>
<proteinExistence type="predicted"/>
<reference evidence="3 4" key="1">
    <citation type="submission" date="2024-08" db="EMBL/GenBank/DDBJ databases">
        <authorList>
            <person name="Will J Nash"/>
            <person name="Angela Man"/>
            <person name="Seanna McTaggart"/>
            <person name="Kendall Baker"/>
            <person name="Tom Barker"/>
            <person name="Leah Catchpole"/>
            <person name="Alex Durrant"/>
            <person name="Karim Gharbi"/>
            <person name="Naomi Irish"/>
            <person name="Gemy Kaithakottil"/>
            <person name="Debby Ku"/>
            <person name="Aaliyah Providence"/>
            <person name="Felix Shaw"/>
            <person name="David Swarbreck"/>
            <person name="Chris Watkins"/>
            <person name="Ann M. McCartney"/>
            <person name="Giulio Formenti"/>
            <person name="Alice Mouton"/>
            <person name="Noel Vella"/>
            <person name="Bjorn M von Reumont"/>
            <person name="Adriana Vella"/>
            <person name="Wilfried Haerty"/>
        </authorList>
    </citation>
    <scope>NUCLEOTIDE SEQUENCE [LARGE SCALE GENOMIC DNA]</scope>
</reference>
<protein>
    <submittedName>
        <fullName evidence="3">Uncharacterized protein</fullName>
    </submittedName>
</protein>
<feature type="region of interest" description="Disordered" evidence="1">
    <location>
        <begin position="326"/>
        <end position="382"/>
    </location>
</feature>
<gene>
    <name evidence="3" type="ORF">XYLVIOL_LOCUS6446</name>
</gene>
<name>A0ABP1NSP0_XYLVO</name>
<evidence type="ECO:0000313" key="4">
    <source>
        <dbReference type="Proteomes" id="UP001642520"/>
    </source>
</evidence>
<evidence type="ECO:0000256" key="2">
    <source>
        <dbReference type="SAM" id="SignalP"/>
    </source>
</evidence>
<feature type="compositionally biased region" description="Polar residues" evidence="1">
    <location>
        <begin position="225"/>
        <end position="248"/>
    </location>
</feature>
<feature type="compositionally biased region" description="Basic and acidic residues" evidence="1">
    <location>
        <begin position="138"/>
        <end position="154"/>
    </location>
</feature>
<keyword evidence="4" id="KW-1185">Reference proteome</keyword>
<feature type="region of interest" description="Disordered" evidence="1">
    <location>
        <begin position="138"/>
        <end position="194"/>
    </location>
</feature>
<dbReference type="Proteomes" id="UP001642520">
    <property type="component" value="Unassembled WGS sequence"/>
</dbReference>
<feature type="compositionally biased region" description="Polar residues" evidence="1">
    <location>
        <begin position="359"/>
        <end position="382"/>
    </location>
</feature>
<organism evidence="3 4">
    <name type="scientific">Xylocopa violacea</name>
    <name type="common">Violet carpenter bee</name>
    <name type="synonym">Apis violacea</name>
    <dbReference type="NCBI Taxonomy" id="135666"/>
    <lineage>
        <taxon>Eukaryota</taxon>
        <taxon>Metazoa</taxon>
        <taxon>Ecdysozoa</taxon>
        <taxon>Arthropoda</taxon>
        <taxon>Hexapoda</taxon>
        <taxon>Insecta</taxon>
        <taxon>Pterygota</taxon>
        <taxon>Neoptera</taxon>
        <taxon>Endopterygota</taxon>
        <taxon>Hymenoptera</taxon>
        <taxon>Apocrita</taxon>
        <taxon>Aculeata</taxon>
        <taxon>Apoidea</taxon>
        <taxon>Anthophila</taxon>
        <taxon>Apidae</taxon>
        <taxon>Xylocopa</taxon>
        <taxon>Xylocopa</taxon>
    </lineage>
</organism>
<feature type="chain" id="PRO_5046495458" evidence="2">
    <location>
        <begin position="20"/>
        <end position="449"/>
    </location>
</feature>
<evidence type="ECO:0000313" key="3">
    <source>
        <dbReference type="EMBL" id="CAL7944044.1"/>
    </source>
</evidence>
<feature type="signal peptide" evidence="2">
    <location>
        <begin position="1"/>
        <end position="19"/>
    </location>
</feature>
<dbReference type="EMBL" id="CAXAJV020001293">
    <property type="protein sequence ID" value="CAL7944044.1"/>
    <property type="molecule type" value="Genomic_DNA"/>
</dbReference>
<evidence type="ECO:0000256" key="1">
    <source>
        <dbReference type="SAM" id="MobiDB-lite"/>
    </source>
</evidence>
<sequence>MAQLATLPMVLLLVSHALADIMVQPGYGQPHSTQQQPSMHPIVQPPETLPHAELENHHHQSQYVDPGYHLELHPVYTNAYDIPAHALSPITQQALIPPMSRAAYRRLLSANGAVPAQYYYQYLPPAVHSRFRRSIVEKRDSTAQRGEGDKHDVAAKSSLDDSAISVADSQSQDEKHVSARQSMPGTLLGLNPASMYPADQQYHSRQLDPVLNQNQEIANQQTLSQINSREATRQQHSAPQRQEISGQRNAPDPRPISASTKSSTNSMNLNSASYSESQNMMFNIDQPFYELTNRSPTYSAHNMNDKEMVGTRHKTVTNIKITEHAPPKPIMHSHSHWHGHTHSHGKFKNADTRPEETYANATPSPLANNEPTPNSLALPQANPQPVAPVYQLAPVQGTNYSPSAQYIIVPQTRPVDYAGNYVWRSAPTLSYRICFVTPYDTPSIIYQLA</sequence>
<feature type="region of interest" description="Disordered" evidence="1">
    <location>
        <begin position="225"/>
        <end position="271"/>
    </location>
</feature>
<accession>A0ABP1NSP0</accession>